<reference evidence="1" key="1">
    <citation type="journal article" date="2012" name="Nature">
        <title>The oyster genome reveals stress adaptation and complexity of shell formation.</title>
        <authorList>
            <person name="Zhang G."/>
            <person name="Fang X."/>
            <person name="Guo X."/>
            <person name="Li L."/>
            <person name="Luo R."/>
            <person name="Xu F."/>
            <person name="Yang P."/>
            <person name="Zhang L."/>
            <person name="Wang X."/>
            <person name="Qi H."/>
            <person name="Xiong Z."/>
            <person name="Que H."/>
            <person name="Xie Y."/>
            <person name="Holland P.W."/>
            <person name="Paps J."/>
            <person name="Zhu Y."/>
            <person name="Wu F."/>
            <person name="Chen Y."/>
            <person name="Wang J."/>
            <person name="Peng C."/>
            <person name="Meng J."/>
            <person name="Yang L."/>
            <person name="Liu J."/>
            <person name="Wen B."/>
            <person name="Zhang N."/>
            <person name="Huang Z."/>
            <person name="Zhu Q."/>
            <person name="Feng Y."/>
            <person name="Mount A."/>
            <person name="Hedgecock D."/>
            <person name="Xu Z."/>
            <person name="Liu Y."/>
            <person name="Domazet-Loso T."/>
            <person name="Du Y."/>
            <person name="Sun X."/>
            <person name="Zhang S."/>
            <person name="Liu B."/>
            <person name="Cheng P."/>
            <person name="Jiang X."/>
            <person name="Li J."/>
            <person name="Fan D."/>
            <person name="Wang W."/>
            <person name="Fu W."/>
            <person name="Wang T."/>
            <person name="Wang B."/>
            <person name="Zhang J."/>
            <person name="Peng Z."/>
            <person name="Li Y."/>
            <person name="Li N."/>
            <person name="Wang J."/>
            <person name="Chen M."/>
            <person name="He Y."/>
            <person name="Tan F."/>
            <person name="Song X."/>
            <person name="Zheng Q."/>
            <person name="Huang R."/>
            <person name="Yang H."/>
            <person name="Du X."/>
            <person name="Chen L."/>
            <person name="Yang M."/>
            <person name="Gaffney P.M."/>
            <person name="Wang S."/>
            <person name="Luo L."/>
            <person name="She Z."/>
            <person name="Ming Y."/>
            <person name="Huang W."/>
            <person name="Zhang S."/>
            <person name="Huang B."/>
            <person name="Zhang Y."/>
            <person name="Qu T."/>
            <person name="Ni P."/>
            <person name="Miao G."/>
            <person name="Wang J."/>
            <person name="Wang Q."/>
            <person name="Steinberg C.E."/>
            <person name="Wang H."/>
            <person name="Li N."/>
            <person name="Qian L."/>
            <person name="Zhang G."/>
            <person name="Li Y."/>
            <person name="Yang H."/>
            <person name="Liu X."/>
            <person name="Wang J."/>
            <person name="Yin Y."/>
            <person name="Wang J."/>
        </authorList>
    </citation>
    <scope>NUCLEOTIDE SEQUENCE [LARGE SCALE GENOMIC DNA]</scope>
    <source>
        <strain evidence="1">05x7-T-G4-1.051#20</strain>
    </source>
</reference>
<dbReference type="GO" id="GO:0007229">
    <property type="term" value="P:integrin-mediated signaling pathway"/>
    <property type="evidence" value="ECO:0007669"/>
    <property type="project" value="UniProtKB-KW"/>
</dbReference>
<dbReference type="EMBL" id="JH823233">
    <property type="protein sequence ID" value="EKC42222.1"/>
    <property type="molecule type" value="Genomic_DNA"/>
</dbReference>
<gene>
    <name evidence="1" type="ORF">CGI_10028021</name>
</gene>
<proteinExistence type="predicted"/>
<keyword evidence="1" id="KW-0401">Integrin</keyword>
<organism evidence="1">
    <name type="scientific">Magallana gigas</name>
    <name type="common">Pacific oyster</name>
    <name type="synonym">Crassostrea gigas</name>
    <dbReference type="NCBI Taxonomy" id="29159"/>
    <lineage>
        <taxon>Eukaryota</taxon>
        <taxon>Metazoa</taxon>
        <taxon>Spiralia</taxon>
        <taxon>Lophotrochozoa</taxon>
        <taxon>Mollusca</taxon>
        <taxon>Bivalvia</taxon>
        <taxon>Autobranchia</taxon>
        <taxon>Pteriomorphia</taxon>
        <taxon>Ostreida</taxon>
        <taxon>Ostreoidea</taxon>
        <taxon>Ostreidae</taxon>
        <taxon>Magallana</taxon>
    </lineage>
</organism>
<dbReference type="HOGENOM" id="CLU_652582_0_0_1"/>
<accession>K1QYX7</accession>
<dbReference type="InParanoid" id="K1QYX7"/>
<name>K1QYX7_MAGGI</name>
<dbReference type="AlphaFoldDB" id="K1QYX7"/>
<protein>
    <submittedName>
        <fullName evidence="1">Integrin beta-like protein D</fullName>
    </submittedName>
</protein>
<sequence length="421" mass="45778">MGVPLSLSLSFVWLLLSFANCSHFRGGSISWKPTSNPSQIEISHQMAWRRSYSSSAYCDDTKIANGGLIALSANLYCREGCNSTSSISTMRGKCIAFSTGEDWSLGEGSFLFTVPTPGIQYTFRLEGCCWQSLSNGASSGTMRMTLTADLQPRSDTGVINSSPVVTMTPVVRLLAGCQHSLRIPGTYGVSVQIEDFAVTAPTAVLSSVPVQFLIIVFYDSLSCDDAPSFVDPTPPEASCHVVTSTFTKTIVARTKNAAHSLSSSMICIDLMKGRPDILGVGQYYILLEAGSVAAPPLSCLADWPGITQPFYWNFTVVDRTPPTLSFTSNPTQANDNETFFMTWTVSEPLSVERCNLTTPSSSSIVNCRGTFTQNNLVAGNHSISIEIEDLNGNKAGPFDHQWVVSTYFAYRNFRRFSVEGF</sequence>
<evidence type="ECO:0000313" key="1">
    <source>
        <dbReference type="EMBL" id="EKC42222.1"/>
    </source>
</evidence>